<sequence>MTNTIASDANDEVVSISHVTPKPGQKDRFVEIQTQFQTSVAPEIDGLIGGRLFAADDGQSFVIMSRFQSHADLEAWNGSQRFADHMARVRPLIEAATRGRFSTLYQSGTV</sequence>
<feature type="domain" description="ABM" evidence="1">
    <location>
        <begin position="13"/>
        <end position="101"/>
    </location>
</feature>
<dbReference type="SUPFAM" id="SSF54909">
    <property type="entry name" value="Dimeric alpha+beta barrel"/>
    <property type="match status" value="1"/>
</dbReference>
<dbReference type="InterPro" id="IPR011008">
    <property type="entry name" value="Dimeric_a/b-barrel"/>
</dbReference>
<dbReference type="AlphaFoldDB" id="A0A853KVA1"/>
<evidence type="ECO:0000259" key="1">
    <source>
        <dbReference type="PROSITE" id="PS51725"/>
    </source>
</evidence>
<dbReference type="EMBL" id="JPVZ01000014">
    <property type="protein sequence ID" value="OAZ07758.1"/>
    <property type="molecule type" value="Genomic_DNA"/>
</dbReference>
<dbReference type="InterPro" id="IPR007138">
    <property type="entry name" value="ABM_dom"/>
</dbReference>
<evidence type="ECO:0000313" key="3">
    <source>
        <dbReference type="Proteomes" id="UP000094009"/>
    </source>
</evidence>
<proteinExistence type="predicted"/>
<gene>
    <name evidence="2" type="ORF">TH4_20160</name>
</gene>
<dbReference type="Pfam" id="PF03992">
    <property type="entry name" value="ABM"/>
    <property type="match status" value="1"/>
</dbReference>
<dbReference type="Proteomes" id="UP000094009">
    <property type="component" value="Unassembled WGS sequence"/>
</dbReference>
<protein>
    <recommendedName>
        <fullName evidence="1">ABM domain-containing protein</fullName>
    </recommendedName>
</protein>
<reference evidence="2 3" key="1">
    <citation type="submission" date="2014-07" db="EMBL/GenBank/DDBJ databases">
        <title>Draft genome sequence of Thalassospira tepidiphila 1-1B.</title>
        <authorList>
            <person name="Lai Q."/>
            <person name="Shao Z."/>
        </authorList>
    </citation>
    <scope>NUCLEOTIDE SEQUENCE [LARGE SCALE GENOMIC DNA]</scope>
    <source>
        <strain evidence="2 3">MCCC 1A03514</strain>
    </source>
</reference>
<name>A0A853KVA1_9PROT</name>
<dbReference type="Gene3D" id="3.30.70.100">
    <property type="match status" value="1"/>
</dbReference>
<comment type="caution">
    <text evidence="2">The sequence shown here is derived from an EMBL/GenBank/DDBJ whole genome shotgun (WGS) entry which is preliminary data.</text>
</comment>
<organism evidence="2 3">
    <name type="scientific">Thalassospira tepidiphila MCCC 1A03514</name>
    <dbReference type="NCBI Taxonomy" id="1177930"/>
    <lineage>
        <taxon>Bacteria</taxon>
        <taxon>Pseudomonadati</taxon>
        <taxon>Pseudomonadota</taxon>
        <taxon>Alphaproteobacteria</taxon>
        <taxon>Rhodospirillales</taxon>
        <taxon>Thalassospiraceae</taxon>
        <taxon>Thalassospira</taxon>
    </lineage>
</organism>
<dbReference type="RefSeq" id="WP_064782446.1">
    <property type="nucleotide sequence ID" value="NZ_JPVZ01000014.1"/>
</dbReference>
<accession>A0A853KVA1</accession>
<evidence type="ECO:0000313" key="2">
    <source>
        <dbReference type="EMBL" id="OAZ07758.1"/>
    </source>
</evidence>
<dbReference type="PROSITE" id="PS51725">
    <property type="entry name" value="ABM"/>
    <property type="match status" value="1"/>
</dbReference>